<reference evidence="2" key="1">
    <citation type="submission" date="2016-10" db="EMBL/GenBank/DDBJ databases">
        <authorList>
            <person name="Varghese N."/>
            <person name="Submissions S."/>
        </authorList>
    </citation>
    <scope>NUCLEOTIDE SEQUENCE [LARGE SCALE GENOMIC DNA]</scope>
    <source>
        <strain evidence="2">CGMCC 4.3530</strain>
    </source>
</reference>
<dbReference type="RefSeq" id="WP_177226385.1">
    <property type="nucleotide sequence ID" value="NZ_FNOK01000007.1"/>
</dbReference>
<dbReference type="AlphaFoldDB" id="A0A1H2YUH6"/>
<organism evidence="1 2">
    <name type="scientific">Saccharopolyspora shandongensis</name>
    <dbReference type="NCBI Taxonomy" id="418495"/>
    <lineage>
        <taxon>Bacteria</taxon>
        <taxon>Bacillati</taxon>
        <taxon>Actinomycetota</taxon>
        <taxon>Actinomycetes</taxon>
        <taxon>Pseudonocardiales</taxon>
        <taxon>Pseudonocardiaceae</taxon>
        <taxon>Saccharopolyspora</taxon>
    </lineage>
</organism>
<gene>
    <name evidence="1" type="ORF">SAMN05216215_1007156</name>
</gene>
<protein>
    <submittedName>
        <fullName evidence="1">Uncharacterized protein</fullName>
    </submittedName>
</protein>
<keyword evidence="2" id="KW-1185">Reference proteome</keyword>
<evidence type="ECO:0000313" key="2">
    <source>
        <dbReference type="Proteomes" id="UP000199529"/>
    </source>
</evidence>
<proteinExistence type="predicted"/>
<dbReference type="Proteomes" id="UP000199529">
    <property type="component" value="Unassembled WGS sequence"/>
</dbReference>
<sequence length="88" mass="9669">MAIDVFRDERQDVFWIVGMGLPLRHATIFRPGAVYAGQSIPALCGASLKVPQPTPSGREPNSKPVTDKCQECSREAAEGDFAETTWDF</sequence>
<name>A0A1H2YUH6_9PSEU</name>
<dbReference type="STRING" id="418495.SAMN05216215_1007156"/>
<evidence type="ECO:0000313" key="1">
    <source>
        <dbReference type="EMBL" id="SDX08388.1"/>
    </source>
</evidence>
<dbReference type="EMBL" id="FNOK01000007">
    <property type="protein sequence ID" value="SDX08388.1"/>
    <property type="molecule type" value="Genomic_DNA"/>
</dbReference>
<accession>A0A1H2YUH6</accession>